<feature type="compositionally biased region" description="Basic and acidic residues" evidence="1">
    <location>
        <begin position="107"/>
        <end position="123"/>
    </location>
</feature>
<sequence>MTEQPNTDAREAELSGERPDLGRTEDQLKAALTGTPEGSFTRAGSPAGGSASGSERAPTQGAINESLTSGGTQPADGSVDAPHADATPGEVVNNTGADLTGPDGDPAEGKRDGGPRDVDAATG</sequence>
<organism evidence="2 3">
    <name type="scientific">Brevundimonas balnearis</name>
    <dbReference type="NCBI Taxonomy" id="1572858"/>
    <lineage>
        <taxon>Bacteria</taxon>
        <taxon>Pseudomonadati</taxon>
        <taxon>Pseudomonadota</taxon>
        <taxon>Alphaproteobacteria</taxon>
        <taxon>Caulobacterales</taxon>
        <taxon>Caulobacteraceae</taxon>
        <taxon>Brevundimonas</taxon>
    </lineage>
</organism>
<dbReference type="EMBL" id="JBHLSW010000015">
    <property type="protein sequence ID" value="MFC0634787.1"/>
    <property type="molecule type" value="Genomic_DNA"/>
</dbReference>
<feature type="compositionally biased region" description="Polar residues" evidence="1">
    <location>
        <begin position="61"/>
        <end position="72"/>
    </location>
</feature>
<evidence type="ECO:0000313" key="2">
    <source>
        <dbReference type="EMBL" id="MFC0634787.1"/>
    </source>
</evidence>
<name>A0ABV6R577_9CAUL</name>
<dbReference type="Proteomes" id="UP001589906">
    <property type="component" value="Unassembled WGS sequence"/>
</dbReference>
<accession>A0ABV6R577</accession>
<proteinExistence type="predicted"/>
<gene>
    <name evidence="2" type="ORF">ACFFGE_12980</name>
</gene>
<feature type="region of interest" description="Disordered" evidence="1">
    <location>
        <begin position="1"/>
        <end position="123"/>
    </location>
</feature>
<keyword evidence="3" id="KW-1185">Reference proteome</keyword>
<evidence type="ECO:0000313" key="3">
    <source>
        <dbReference type="Proteomes" id="UP001589906"/>
    </source>
</evidence>
<reference evidence="2 3" key="1">
    <citation type="submission" date="2024-09" db="EMBL/GenBank/DDBJ databases">
        <authorList>
            <person name="Sun Q."/>
            <person name="Mori K."/>
        </authorList>
    </citation>
    <scope>NUCLEOTIDE SEQUENCE [LARGE SCALE GENOMIC DNA]</scope>
    <source>
        <strain evidence="2 3">NCAIM B.02621</strain>
    </source>
</reference>
<comment type="caution">
    <text evidence="2">The sequence shown here is derived from an EMBL/GenBank/DDBJ whole genome shotgun (WGS) entry which is preliminary data.</text>
</comment>
<evidence type="ECO:0000256" key="1">
    <source>
        <dbReference type="SAM" id="MobiDB-lite"/>
    </source>
</evidence>
<dbReference type="RefSeq" id="WP_376836862.1">
    <property type="nucleotide sequence ID" value="NZ_JBHLSW010000015.1"/>
</dbReference>
<protein>
    <submittedName>
        <fullName evidence="2">Ribonuclease</fullName>
    </submittedName>
</protein>
<feature type="compositionally biased region" description="Basic and acidic residues" evidence="1">
    <location>
        <begin position="8"/>
        <end position="28"/>
    </location>
</feature>